<name>A0ACC0TVJ4_9AGAM</name>
<gene>
    <name evidence="1" type="ORF">F5148DRAFT_1152980</name>
</gene>
<dbReference type="Proteomes" id="UP001207468">
    <property type="component" value="Unassembled WGS sequence"/>
</dbReference>
<sequence>MRTVKEQKQEGARWHRCSGTGLGNTSVLNRDDRPASPGQKVAIEDKGLSRAIRARDVGEGECQDETFDQSEALTRGRLRRDIGERRDVGGGKTDEKRREQGVVPRHRKSARGGARKTIEQRDQARRGEEIALSLGLILLLVFEDENALTAFGIVLRCIWNSGAASQEKIGKFGLKRARRRARCRKQKWCAVGGEDNLKEREENQKQRRRYARKRSGLRRGSEAGSEARATVANQTENGNDKPSEAGLNGKAHAKSSDRGGYVQQRVILNAIEGGGVERRLLRMCRSRRQKAVGGVGAGVNEKVVEKSRGEGCVWKDGWDRRLGQLAKPIHNTITMYASVICNENSSHINTQPIPV</sequence>
<keyword evidence="2" id="KW-1185">Reference proteome</keyword>
<protein>
    <submittedName>
        <fullName evidence="1">Uncharacterized protein</fullName>
    </submittedName>
</protein>
<organism evidence="1 2">
    <name type="scientific">Russula earlei</name>
    <dbReference type="NCBI Taxonomy" id="71964"/>
    <lineage>
        <taxon>Eukaryota</taxon>
        <taxon>Fungi</taxon>
        <taxon>Dikarya</taxon>
        <taxon>Basidiomycota</taxon>
        <taxon>Agaricomycotina</taxon>
        <taxon>Agaricomycetes</taxon>
        <taxon>Russulales</taxon>
        <taxon>Russulaceae</taxon>
        <taxon>Russula</taxon>
    </lineage>
</organism>
<evidence type="ECO:0000313" key="2">
    <source>
        <dbReference type="Proteomes" id="UP001207468"/>
    </source>
</evidence>
<evidence type="ECO:0000313" key="1">
    <source>
        <dbReference type="EMBL" id="KAI9449942.1"/>
    </source>
</evidence>
<dbReference type="EMBL" id="JAGFNK010000462">
    <property type="protein sequence ID" value="KAI9449942.1"/>
    <property type="molecule type" value="Genomic_DNA"/>
</dbReference>
<comment type="caution">
    <text evidence="1">The sequence shown here is derived from an EMBL/GenBank/DDBJ whole genome shotgun (WGS) entry which is preliminary data.</text>
</comment>
<reference evidence="1" key="1">
    <citation type="submission" date="2021-03" db="EMBL/GenBank/DDBJ databases">
        <title>Evolutionary priming and transition to the ectomycorrhizal habit in an iconic lineage of mushroom-forming fungi: is preadaptation a requirement?</title>
        <authorList>
            <consortium name="DOE Joint Genome Institute"/>
            <person name="Looney B.P."/>
            <person name="Miyauchi S."/>
            <person name="Morin E."/>
            <person name="Drula E."/>
            <person name="Courty P.E."/>
            <person name="Chicoki N."/>
            <person name="Fauchery L."/>
            <person name="Kohler A."/>
            <person name="Kuo A."/>
            <person name="LaButti K."/>
            <person name="Pangilinan J."/>
            <person name="Lipzen A."/>
            <person name="Riley R."/>
            <person name="Andreopoulos W."/>
            <person name="He G."/>
            <person name="Johnson J."/>
            <person name="Barry K.W."/>
            <person name="Grigoriev I.V."/>
            <person name="Nagy L."/>
            <person name="Hibbett D."/>
            <person name="Henrissat B."/>
            <person name="Matheny P.B."/>
            <person name="Labbe J."/>
            <person name="Martin A.F."/>
        </authorList>
    </citation>
    <scope>NUCLEOTIDE SEQUENCE</scope>
    <source>
        <strain evidence="1">BPL698</strain>
    </source>
</reference>
<proteinExistence type="predicted"/>
<accession>A0ACC0TVJ4</accession>